<dbReference type="AlphaFoldDB" id="A0AB34WZ28"/>
<name>A0AB34WZ28_9ACTO</name>
<sequence length="57" mass="5854">MALLYKCNNNSSNGLSPTGTVLGSLALSLRANKVQILTLTPEPAAMVPRTPPVSTGS</sequence>
<organism evidence="1 2">
    <name type="scientific">Varibaculum cambriense</name>
    <dbReference type="NCBI Taxonomy" id="184870"/>
    <lineage>
        <taxon>Bacteria</taxon>
        <taxon>Bacillati</taxon>
        <taxon>Actinomycetota</taxon>
        <taxon>Actinomycetes</taxon>
        <taxon>Actinomycetales</taxon>
        <taxon>Actinomycetaceae</taxon>
        <taxon>Varibaculum</taxon>
    </lineage>
</organism>
<evidence type="ECO:0000313" key="2">
    <source>
        <dbReference type="Proteomes" id="UP000070572"/>
    </source>
</evidence>
<protein>
    <submittedName>
        <fullName evidence="1">Uncharacterized protein</fullName>
    </submittedName>
</protein>
<dbReference type="EMBL" id="LSDN01000014">
    <property type="protein sequence ID" value="KXB80639.1"/>
    <property type="molecule type" value="Genomic_DNA"/>
</dbReference>
<proteinExistence type="predicted"/>
<accession>A0AB34WZ28</accession>
<reference evidence="1 2" key="1">
    <citation type="submission" date="2016-01" db="EMBL/GenBank/DDBJ databases">
        <authorList>
            <person name="Mitreva M."/>
            <person name="Pepin K.H."/>
            <person name="Mihindukulasuriya K.A."/>
            <person name="Fulton R."/>
            <person name="Fronick C."/>
            <person name="O'Laughlin M."/>
            <person name="Miner T."/>
            <person name="Herter B."/>
            <person name="Rosa B.A."/>
            <person name="Cordes M."/>
            <person name="Tomlinson C."/>
            <person name="Wollam A."/>
            <person name="Palsikar V.B."/>
            <person name="Mardis E.R."/>
            <person name="Wilson R.K."/>
        </authorList>
    </citation>
    <scope>NUCLEOTIDE SEQUENCE [LARGE SCALE GENOMIC DNA]</scope>
    <source>
        <strain evidence="1 2">DNF00696</strain>
    </source>
</reference>
<comment type="caution">
    <text evidence="1">The sequence shown here is derived from an EMBL/GenBank/DDBJ whole genome shotgun (WGS) entry which is preliminary data.</text>
</comment>
<evidence type="ECO:0000313" key="1">
    <source>
        <dbReference type="EMBL" id="KXB80639.1"/>
    </source>
</evidence>
<gene>
    <name evidence="1" type="ORF">HMPREF1862_00946</name>
</gene>
<dbReference type="Proteomes" id="UP000070572">
    <property type="component" value="Unassembled WGS sequence"/>
</dbReference>